<feature type="transmembrane region" description="Helical" evidence="1">
    <location>
        <begin position="7"/>
        <end position="28"/>
    </location>
</feature>
<feature type="transmembrane region" description="Helical" evidence="1">
    <location>
        <begin position="145"/>
        <end position="173"/>
    </location>
</feature>
<proteinExistence type="predicted"/>
<keyword evidence="1" id="KW-0472">Membrane</keyword>
<organism evidence="2 3">
    <name type="scientific">Actinokineospora auranticolor</name>
    <dbReference type="NCBI Taxonomy" id="155976"/>
    <lineage>
        <taxon>Bacteria</taxon>
        <taxon>Bacillati</taxon>
        <taxon>Actinomycetota</taxon>
        <taxon>Actinomycetes</taxon>
        <taxon>Pseudonocardiales</taxon>
        <taxon>Pseudonocardiaceae</taxon>
        <taxon>Actinokineospora</taxon>
    </lineage>
</organism>
<keyword evidence="1" id="KW-0812">Transmembrane</keyword>
<protein>
    <submittedName>
        <fullName evidence="2">Uncharacterized protein</fullName>
    </submittedName>
</protein>
<evidence type="ECO:0000313" key="3">
    <source>
        <dbReference type="Proteomes" id="UP000239203"/>
    </source>
</evidence>
<keyword evidence="3" id="KW-1185">Reference proteome</keyword>
<reference evidence="2 3" key="1">
    <citation type="submission" date="2018-02" db="EMBL/GenBank/DDBJ databases">
        <title>Genomic Encyclopedia of Archaeal and Bacterial Type Strains, Phase II (KMG-II): from individual species to whole genera.</title>
        <authorList>
            <person name="Goeker M."/>
        </authorList>
    </citation>
    <scope>NUCLEOTIDE SEQUENCE [LARGE SCALE GENOMIC DNA]</scope>
    <source>
        <strain evidence="2 3">YU 961-1</strain>
    </source>
</reference>
<sequence>MGTLRRVAYWAIAAVLLPSAAVVVWLLWQFSLAASGHAGERGTLVVAECVRTETQDTGHVNDCHGAFVPDGSPTPTGTLTLSRADELYPEGTRVAVRRDGDAARTESVPVMVLMLGLTCAVGIGILATAAYHVGAAVKNDTEARVVYGVWIGAAVVGALWFAVVVVCAVLLVIGI</sequence>
<dbReference type="OrthoDB" id="3708917at2"/>
<feature type="transmembrane region" description="Helical" evidence="1">
    <location>
        <begin position="110"/>
        <end position="133"/>
    </location>
</feature>
<evidence type="ECO:0000256" key="1">
    <source>
        <dbReference type="SAM" id="Phobius"/>
    </source>
</evidence>
<dbReference type="RefSeq" id="WP_104478839.1">
    <property type="nucleotide sequence ID" value="NZ_CP154825.1"/>
</dbReference>
<evidence type="ECO:0000313" key="2">
    <source>
        <dbReference type="EMBL" id="PPK68349.1"/>
    </source>
</evidence>
<dbReference type="AlphaFoldDB" id="A0A2S6GT31"/>
<name>A0A2S6GT31_9PSEU</name>
<keyword evidence="1" id="KW-1133">Transmembrane helix</keyword>
<accession>A0A2S6GT31</accession>
<comment type="caution">
    <text evidence="2">The sequence shown here is derived from an EMBL/GenBank/DDBJ whole genome shotgun (WGS) entry which is preliminary data.</text>
</comment>
<dbReference type="EMBL" id="PTIX01000005">
    <property type="protein sequence ID" value="PPK68349.1"/>
    <property type="molecule type" value="Genomic_DNA"/>
</dbReference>
<dbReference type="Proteomes" id="UP000239203">
    <property type="component" value="Unassembled WGS sequence"/>
</dbReference>
<gene>
    <name evidence="2" type="ORF">CLV40_10572</name>
</gene>